<evidence type="ECO:0008006" key="3">
    <source>
        <dbReference type="Google" id="ProtNLM"/>
    </source>
</evidence>
<comment type="caution">
    <text evidence="1">The sequence shown here is derived from an EMBL/GenBank/DDBJ whole genome shotgun (WGS) entry which is preliminary data.</text>
</comment>
<dbReference type="EMBL" id="JADAMT010000006">
    <property type="protein sequence ID" value="MBE2128530.1"/>
    <property type="molecule type" value="Genomic_DNA"/>
</dbReference>
<protein>
    <recommendedName>
        <fullName evidence="3">Phage protein</fullName>
    </recommendedName>
</protein>
<name>A0ABR9N8Y9_9STAP</name>
<sequence length="79" mass="9574">MLRKNQNLIKQFFDSKQYLYQADRKVAHVHVVNDIYFLHGHHKTMFKGVKKTFNNKFELASYIECNELYFEKAKQLSLF</sequence>
<evidence type="ECO:0000313" key="1">
    <source>
        <dbReference type="EMBL" id="MBE2128530.1"/>
    </source>
</evidence>
<organism evidence="1 2">
    <name type="scientific">Staphylococcus schweitzeri</name>
    <dbReference type="NCBI Taxonomy" id="1654388"/>
    <lineage>
        <taxon>Bacteria</taxon>
        <taxon>Bacillati</taxon>
        <taxon>Bacillota</taxon>
        <taxon>Bacilli</taxon>
        <taxon>Bacillales</taxon>
        <taxon>Staphylococcaceae</taxon>
        <taxon>Staphylococcus</taxon>
    </lineage>
</organism>
<evidence type="ECO:0000313" key="2">
    <source>
        <dbReference type="Proteomes" id="UP000596960"/>
    </source>
</evidence>
<dbReference type="Proteomes" id="UP000596960">
    <property type="component" value="Unassembled WGS sequence"/>
</dbReference>
<keyword evidence="2" id="KW-1185">Reference proteome</keyword>
<reference evidence="1 2" key="1">
    <citation type="submission" date="2020-10" db="EMBL/GenBank/DDBJ databases">
        <title>Phenotypic and genomic profiling of Staphylococcus argenteus in Canada and the United States and recommendations for clinical result reporting.</title>
        <authorList>
            <person name="Eshaghi A."/>
            <person name="Bommersbach C."/>
            <person name="Zitterman S."/>
            <person name="Burnham C.-A.D."/>
            <person name="Patel R."/>
            <person name="Schuetz A.N."/>
            <person name="Patel S.N."/>
            <person name="Kus J.V."/>
        </authorList>
    </citation>
    <scope>NUCLEOTIDE SEQUENCE [LARGE SCALE GENOMIC DNA]</scope>
    <source>
        <strain evidence="1 2">DSM 28300</strain>
    </source>
</reference>
<dbReference type="InterPro" id="IPR009338">
    <property type="entry name" value="Orf51"/>
</dbReference>
<gene>
    <name evidence="1" type="ORF">ILQ21_05685</name>
</gene>
<dbReference type="GeneID" id="98345639"/>
<dbReference type="RefSeq" id="WP_047549672.1">
    <property type="nucleotide sequence ID" value="NZ_CBCSFW010000003.1"/>
</dbReference>
<proteinExistence type="predicted"/>
<dbReference type="Pfam" id="PF06194">
    <property type="entry name" value="Phage_Orf51"/>
    <property type="match status" value="1"/>
</dbReference>
<accession>A0ABR9N8Y9</accession>